<dbReference type="Proteomes" id="UP000076503">
    <property type="component" value="Unassembled WGS sequence"/>
</dbReference>
<gene>
    <name evidence="1" type="ORF">N476_21325</name>
</gene>
<dbReference type="OrthoDB" id="6306091at2"/>
<dbReference type="RefSeq" id="WP_155731964.1">
    <property type="nucleotide sequence ID" value="NZ_AUXZ01000091.1"/>
</dbReference>
<dbReference type="PATRIC" id="fig|1365251.3.peg.3730"/>
<sequence length="58" mass="6348">MKLTLDKKRIKDLSKNTQELPNAQTPDVAGGCNTGRTNCFGNTLACCSQGTCYSRYCQ</sequence>
<protein>
    <submittedName>
        <fullName evidence="1">Uncharacterized protein</fullName>
    </submittedName>
</protein>
<organism evidence="1 2">
    <name type="scientific">Pseudoalteromonas luteoviolacea H33</name>
    <dbReference type="NCBI Taxonomy" id="1365251"/>
    <lineage>
        <taxon>Bacteria</taxon>
        <taxon>Pseudomonadati</taxon>
        <taxon>Pseudomonadota</taxon>
        <taxon>Gammaproteobacteria</taxon>
        <taxon>Alteromonadales</taxon>
        <taxon>Pseudoalteromonadaceae</taxon>
        <taxon>Pseudoalteromonas</taxon>
    </lineage>
</organism>
<dbReference type="EMBL" id="AUXZ01000091">
    <property type="protein sequence ID" value="KZN48415.1"/>
    <property type="molecule type" value="Genomic_DNA"/>
</dbReference>
<evidence type="ECO:0000313" key="2">
    <source>
        <dbReference type="Proteomes" id="UP000076503"/>
    </source>
</evidence>
<comment type="caution">
    <text evidence="1">The sequence shown here is derived from an EMBL/GenBank/DDBJ whole genome shotgun (WGS) entry which is preliminary data.</text>
</comment>
<accession>A0A167D4U4</accession>
<reference evidence="1 2" key="1">
    <citation type="submission" date="2013-07" db="EMBL/GenBank/DDBJ databases">
        <title>Comparative Genomic and Metabolomic Analysis of Twelve Strains of Pseudoalteromonas luteoviolacea.</title>
        <authorList>
            <person name="Vynne N.G."/>
            <person name="Mansson M."/>
            <person name="Gram L."/>
        </authorList>
    </citation>
    <scope>NUCLEOTIDE SEQUENCE [LARGE SCALE GENOMIC DNA]</scope>
    <source>
        <strain evidence="1 2">H33</strain>
    </source>
</reference>
<dbReference type="AlphaFoldDB" id="A0A167D4U4"/>
<evidence type="ECO:0000313" key="1">
    <source>
        <dbReference type="EMBL" id="KZN48415.1"/>
    </source>
</evidence>
<proteinExistence type="predicted"/>
<name>A0A167D4U4_9GAMM</name>